<sequence>MSNILTKIKAQGWLNNFLGYWNTGKHTDPFTD</sequence>
<name>A0A0V1IXF5_9BILA</name>
<evidence type="ECO:0000313" key="1">
    <source>
        <dbReference type="EMBL" id="KRZ27399.1"/>
    </source>
</evidence>
<reference evidence="1 2" key="1">
    <citation type="submission" date="2015-05" db="EMBL/GenBank/DDBJ databases">
        <title>Evolution of Trichinella species and genotypes.</title>
        <authorList>
            <person name="Korhonen P.K."/>
            <person name="Edoardo P."/>
            <person name="Giuseppe L.R."/>
            <person name="Gasser R.B."/>
        </authorList>
    </citation>
    <scope>NUCLEOTIDE SEQUENCE [LARGE SCALE GENOMIC DNA]</scope>
    <source>
        <strain evidence="1">ISS10</strain>
    </source>
</reference>
<dbReference type="EMBL" id="JYDW01004097">
    <property type="protein sequence ID" value="KRZ27399.1"/>
    <property type="molecule type" value="Genomic_DNA"/>
</dbReference>
<comment type="caution">
    <text evidence="1">The sequence shown here is derived from an EMBL/GenBank/DDBJ whole genome shotgun (WGS) entry which is preliminary data.</text>
</comment>
<protein>
    <submittedName>
        <fullName evidence="1">Uncharacterized protein</fullName>
    </submittedName>
</protein>
<proteinExistence type="predicted"/>
<evidence type="ECO:0000313" key="2">
    <source>
        <dbReference type="Proteomes" id="UP000054721"/>
    </source>
</evidence>
<keyword evidence="2" id="KW-1185">Reference proteome</keyword>
<dbReference type="AlphaFoldDB" id="A0A0V1IXF5"/>
<dbReference type="Proteomes" id="UP000054721">
    <property type="component" value="Unassembled WGS sequence"/>
</dbReference>
<gene>
    <name evidence="1" type="ORF">T02_5601</name>
</gene>
<accession>A0A0V1IXF5</accession>
<organism evidence="1 2">
    <name type="scientific">Trichinella nativa</name>
    <dbReference type="NCBI Taxonomy" id="6335"/>
    <lineage>
        <taxon>Eukaryota</taxon>
        <taxon>Metazoa</taxon>
        <taxon>Ecdysozoa</taxon>
        <taxon>Nematoda</taxon>
        <taxon>Enoplea</taxon>
        <taxon>Dorylaimia</taxon>
        <taxon>Trichinellida</taxon>
        <taxon>Trichinellidae</taxon>
        <taxon>Trichinella</taxon>
    </lineage>
</organism>